<feature type="domain" description="PDZ" evidence="1">
    <location>
        <begin position="168"/>
        <end position="239"/>
    </location>
</feature>
<dbReference type="eggNOG" id="COG0793">
    <property type="taxonomic scope" value="Bacteria"/>
</dbReference>
<protein>
    <submittedName>
        <fullName evidence="2">Periplasmic protease</fullName>
    </submittedName>
</protein>
<dbReference type="GO" id="GO:0008233">
    <property type="term" value="F:peptidase activity"/>
    <property type="evidence" value="ECO:0007669"/>
    <property type="project" value="UniProtKB-KW"/>
</dbReference>
<dbReference type="Gene3D" id="3.10.450.50">
    <property type="match status" value="1"/>
</dbReference>
<dbReference type="Pfam" id="PF17820">
    <property type="entry name" value="PDZ_6"/>
    <property type="match status" value="1"/>
</dbReference>
<dbReference type="PROSITE" id="PS51257">
    <property type="entry name" value="PROKAR_LIPOPROTEIN"/>
    <property type="match status" value="1"/>
</dbReference>
<keyword evidence="3" id="KW-1185">Reference proteome</keyword>
<evidence type="ECO:0000259" key="1">
    <source>
        <dbReference type="SMART" id="SM00228"/>
    </source>
</evidence>
<sequence>MELFKKYKGLILLLLMSHVFLSLYGCSLNKQYSQKEQKVQEETAISCIEAINYDLNDMVDYFAPNVVFVNILPDGTKETIENREGLMTIISNMIKDDVKFSVETIKHENGLVVIEGRETDYLTELKELKKGIRYSCRFSFDNGKIGYIVYEENKDDKKLLDSSIKGVTGMYLESDGEKIKITECPVGQSAEKSGLKQGDVVESVEGMKVIEMRHGTEEAVNRIRGPVGTKVNLSIRRNRKLFDVELLRN</sequence>
<dbReference type="GO" id="GO:0006508">
    <property type="term" value="P:proteolysis"/>
    <property type="evidence" value="ECO:0007669"/>
    <property type="project" value="UniProtKB-KW"/>
</dbReference>
<dbReference type="HOGENOM" id="CLU_1114409_0_0_9"/>
<name>G7W582_DESOD</name>
<keyword evidence="2" id="KW-0645">Protease</keyword>
<dbReference type="STRING" id="768706.Desor_0393"/>
<reference evidence="3" key="1">
    <citation type="submission" date="2011-11" db="EMBL/GenBank/DDBJ databases">
        <title>Complete sequence of Desulfosporosinus orientis DSM 765.</title>
        <authorList>
            <person name="Lucas S."/>
            <person name="Han J."/>
            <person name="Lapidus A."/>
            <person name="Cheng J.-F."/>
            <person name="Goodwin L."/>
            <person name="Pitluck S."/>
            <person name="Peters L."/>
            <person name="Ovchinnikova G."/>
            <person name="Teshima H."/>
            <person name="Detter J.C."/>
            <person name="Han C."/>
            <person name="Tapia R."/>
            <person name="Land M."/>
            <person name="Hauser L."/>
            <person name="Kyrpides N."/>
            <person name="Ivanova N."/>
            <person name="Pagani I."/>
            <person name="Pester M."/>
            <person name="Spring S."/>
            <person name="Ollivier B."/>
            <person name="Rattei T."/>
            <person name="Klenk H.-P."/>
            <person name="Wagner M."/>
            <person name="Loy A."/>
            <person name="Woyke T."/>
        </authorList>
    </citation>
    <scope>NUCLEOTIDE SEQUENCE [LARGE SCALE GENOMIC DNA]</scope>
    <source>
        <strain evidence="3">ATCC 19365 / DSM 765 / NCIMB 8382 / VKM B-1628</strain>
    </source>
</reference>
<dbReference type="SMART" id="SM00228">
    <property type="entry name" value="PDZ"/>
    <property type="match status" value="1"/>
</dbReference>
<evidence type="ECO:0000313" key="2">
    <source>
        <dbReference type="EMBL" id="AET66098.1"/>
    </source>
</evidence>
<organism evidence="2 3">
    <name type="scientific">Desulfosporosinus orientis (strain ATCC 19365 / DSM 765 / NCIMB 8382 / VKM B-1628 / Singapore I)</name>
    <name type="common">Desulfotomaculum orientis</name>
    <dbReference type="NCBI Taxonomy" id="768706"/>
    <lineage>
        <taxon>Bacteria</taxon>
        <taxon>Bacillati</taxon>
        <taxon>Bacillota</taxon>
        <taxon>Clostridia</taxon>
        <taxon>Eubacteriales</taxon>
        <taxon>Desulfitobacteriaceae</taxon>
        <taxon>Desulfosporosinus</taxon>
    </lineage>
</organism>
<dbReference type="AlphaFoldDB" id="G7W582"/>
<keyword evidence="2" id="KW-0378">Hydrolase</keyword>
<reference evidence="2 3" key="2">
    <citation type="journal article" date="2012" name="J. Bacteriol.">
        <title>Complete genome sequences of Desulfosporosinus orientis DSM765T, Desulfosporosinus youngiae DSM17734T, Desulfosporosinus meridiei DSM13257T, and Desulfosporosinus acidiphilus DSM22704T.</title>
        <authorList>
            <person name="Pester M."/>
            <person name="Brambilla E."/>
            <person name="Alazard D."/>
            <person name="Rattei T."/>
            <person name="Weinmaier T."/>
            <person name="Han J."/>
            <person name="Lucas S."/>
            <person name="Lapidus A."/>
            <person name="Cheng J.F."/>
            <person name="Goodwin L."/>
            <person name="Pitluck S."/>
            <person name="Peters L."/>
            <person name="Ovchinnikova G."/>
            <person name="Teshima H."/>
            <person name="Detter J.C."/>
            <person name="Han C.S."/>
            <person name="Tapia R."/>
            <person name="Land M.L."/>
            <person name="Hauser L."/>
            <person name="Kyrpides N.C."/>
            <person name="Ivanova N.N."/>
            <person name="Pagani I."/>
            <person name="Huntmann M."/>
            <person name="Wei C.L."/>
            <person name="Davenport K.W."/>
            <person name="Daligault H."/>
            <person name="Chain P.S."/>
            <person name="Chen A."/>
            <person name="Mavromatis K."/>
            <person name="Markowitz V."/>
            <person name="Szeto E."/>
            <person name="Mikhailova N."/>
            <person name="Pati A."/>
            <person name="Wagner M."/>
            <person name="Woyke T."/>
            <person name="Ollivier B."/>
            <person name="Klenk H.P."/>
            <person name="Spring S."/>
            <person name="Loy A."/>
        </authorList>
    </citation>
    <scope>NUCLEOTIDE SEQUENCE [LARGE SCALE GENOMIC DNA]</scope>
    <source>
        <strain evidence="3">ATCC 19365 / DSM 765 / NCIMB 8382 / VKM B-1628</strain>
    </source>
</reference>
<dbReference type="PATRIC" id="fig|768706.3.peg.356"/>
<dbReference type="EMBL" id="CP003108">
    <property type="protein sequence ID" value="AET66098.1"/>
    <property type="molecule type" value="Genomic_DNA"/>
</dbReference>
<dbReference type="KEGG" id="dor:Desor_0393"/>
<dbReference type="InterPro" id="IPR036034">
    <property type="entry name" value="PDZ_sf"/>
</dbReference>
<dbReference type="Proteomes" id="UP000006346">
    <property type="component" value="Chromosome"/>
</dbReference>
<dbReference type="OrthoDB" id="9812068at2"/>
<accession>G7W582</accession>
<gene>
    <name evidence="2" type="ordered locus">Desor_0393</name>
</gene>
<dbReference type="InterPro" id="IPR032710">
    <property type="entry name" value="NTF2-like_dom_sf"/>
</dbReference>
<dbReference type="InterPro" id="IPR041489">
    <property type="entry name" value="PDZ_6"/>
</dbReference>
<evidence type="ECO:0000313" key="3">
    <source>
        <dbReference type="Proteomes" id="UP000006346"/>
    </source>
</evidence>
<dbReference type="SUPFAM" id="SSF50156">
    <property type="entry name" value="PDZ domain-like"/>
    <property type="match status" value="1"/>
</dbReference>
<proteinExistence type="predicted"/>
<dbReference type="SUPFAM" id="SSF54427">
    <property type="entry name" value="NTF2-like"/>
    <property type="match status" value="1"/>
</dbReference>
<dbReference type="InterPro" id="IPR001478">
    <property type="entry name" value="PDZ"/>
</dbReference>
<dbReference type="RefSeq" id="WP_014182924.1">
    <property type="nucleotide sequence ID" value="NC_016584.1"/>
</dbReference>
<dbReference type="Gene3D" id="2.30.42.10">
    <property type="match status" value="1"/>
</dbReference>